<evidence type="ECO:0000256" key="8">
    <source>
        <dbReference type="SAM" id="MobiDB-lite"/>
    </source>
</evidence>
<dbReference type="AlphaFoldDB" id="A0A2P6TP35"/>
<dbReference type="EMBL" id="LHPG02000010">
    <property type="protein sequence ID" value="PRW51092.1"/>
    <property type="molecule type" value="Genomic_DNA"/>
</dbReference>
<evidence type="ECO:0000256" key="1">
    <source>
        <dbReference type="ARBA" id="ARBA00010638"/>
    </source>
</evidence>
<organism evidence="9 10">
    <name type="scientific">Chlorella sorokiniana</name>
    <name type="common">Freshwater green alga</name>
    <dbReference type="NCBI Taxonomy" id="3076"/>
    <lineage>
        <taxon>Eukaryota</taxon>
        <taxon>Viridiplantae</taxon>
        <taxon>Chlorophyta</taxon>
        <taxon>core chlorophytes</taxon>
        <taxon>Trebouxiophyceae</taxon>
        <taxon>Chlorellales</taxon>
        <taxon>Chlorellaceae</taxon>
        <taxon>Chlorella clade</taxon>
        <taxon>Chlorella</taxon>
    </lineage>
</organism>
<comment type="catalytic activity">
    <reaction evidence="4 7">
        <text>(6S)-5-formyl-5,6,7,8-tetrahydrofolate + ATP = (6R)-5,10-methenyltetrahydrofolate + ADP + phosphate</text>
        <dbReference type="Rhea" id="RHEA:10488"/>
        <dbReference type="ChEBI" id="CHEBI:30616"/>
        <dbReference type="ChEBI" id="CHEBI:43474"/>
        <dbReference type="ChEBI" id="CHEBI:57455"/>
        <dbReference type="ChEBI" id="CHEBI:57457"/>
        <dbReference type="ChEBI" id="CHEBI:456216"/>
        <dbReference type="EC" id="6.3.3.2"/>
    </reaction>
</comment>
<dbReference type="Gene3D" id="3.40.50.10420">
    <property type="entry name" value="NagB/RpiA/CoA transferase-like"/>
    <property type="match status" value="1"/>
</dbReference>
<feature type="binding site" evidence="6">
    <location>
        <begin position="15"/>
        <end position="19"/>
    </location>
    <ligand>
        <name>ATP</name>
        <dbReference type="ChEBI" id="CHEBI:30616"/>
    </ligand>
</feature>
<feature type="binding site" evidence="6">
    <location>
        <position position="68"/>
    </location>
    <ligand>
        <name>substrate</name>
    </ligand>
</feature>
<evidence type="ECO:0000313" key="10">
    <source>
        <dbReference type="Proteomes" id="UP000239899"/>
    </source>
</evidence>
<dbReference type="SUPFAM" id="SSF100950">
    <property type="entry name" value="NagB/RpiA/CoA transferase-like"/>
    <property type="match status" value="1"/>
</dbReference>
<comment type="caution">
    <text evidence="9">The sequence shown here is derived from an EMBL/GenBank/DDBJ whole genome shotgun (WGS) entry which is preliminary data.</text>
</comment>
<dbReference type="GO" id="GO:0046872">
    <property type="term" value="F:metal ion binding"/>
    <property type="evidence" value="ECO:0007669"/>
    <property type="project" value="UniProtKB-KW"/>
</dbReference>
<dbReference type="GO" id="GO:0005524">
    <property type="term" value="F:ATP binding"/>
    <property type="evidence" value="ECO:0007669"/>
    <property type="project" value="UniProtKB-KW"/>
</dbReference>
<feature type="binding site" evidence="6">
    <location>
        <begin position="155"/>
        <end position="163"/>
    </location>
    <ligand>
        <name>ATP</name>
        <dbReference type="ChEBI" id="CHEBI:30616"/>
    </ligand>
</feature>
<feature type="region of interest" description="Disordered" evidence="8">
    <location>
        <begin position="227"/>
        <end position="250"/>
    </location>
</feature>
<evidence type="ECO:0000256" key="4">
    <source>
        <dbReference type="ARBA" id="ARBA00036539"/>
    </source>
</evidence>
<keyword evidence="7" id="KW-0460">Magnesium</keyword>
<dbReference type="PIRSF" id="PIRSF006806">
    <property type="entry name" value="FTHF_cligase"/>
    <property type="match status" value="1"/>
</dbReference>
<feature type="compositionally biased region" description="Gly residues" evidence="8">
    <location>
        <begin position="228"/>
        <end position="244"/>
    </location>
</feature>
<comment type="cofactor">
    <cofactor evidence="7">
        <name>Mg(2+)</name>
        <dbReference type="ChEBI" id="CHEBI:18420"/>
    </cofactor>
</comment>
<accession>A0A2P6TP35</accession>
<proteinExistence type="inferred from homology"/>
<dbReference type="PANTHER" id="PTHR23407:SF1">
    <property type="entry name" value="5-FORMYLTETRAHYDROFOLATE CYCLO-LIGASE"/>
    <property type="match status" value="1"/>
</dbReference>
<evidence type="ECO:0000313" key="9">
    <source>
        <dbReference type="EMBL" id="PRW51092.1"/>
    </source>
</evidence>
<keyword evidence="7" id="KW-0479">Metal-binding</keyword>
<dbReference type="GO" id="GO:0035999">
    <property type="term" value="P:tetrahydrofolate interconversion"/>
    <property type="evidence" value="ECO:0007669"/>
    <property type="project" value="TreeGrafter"/>
</dbReference>
<gene>
    <name evidence="9" type="ORF">C2E21_5314</name>
</gene>
<comment type="similarity">
    <text evidence="1 7">Belongs to the 5-formyltetrahydrofolate cyclo-ligase family.</text>
</comment>
<evidence type="ECO:0000256" key="3">
    <source>
        <dbReference type="ARBA" id="ARBA00022840"/>
    </source>
</evidence>
<keyword evidence="10" id="KW-1185">Reference proteome</keyword>
<evidence type="ECO:0000256" key="5">
    <source>
        <dbReference type="ARBA" id="ARBA00038966"/>
    </source>
</evidence>
<sequence length="250" mass="26209">MAGAAQDGQTVDAQKRRVREEVKAALRALSTEQMAAESDAIAARLLASRAFADAPHAVIYVHCAKLREVDTTAVLQAAMDGHKRLYVPRVLDSDANMHFLHLDGWQALEAVPPFGIREPRPTYQDGSPRQDVLLVDEPLELVVMPGLAFDRTGRRLGRGGGYYDKFIEAARAHAEARGWAPPLLVALAFGAQMVGEVPVQPHDVGVDAIITADEVIACSPSGQAVLSSGGGAGSSGMDGSGSSGSGASAT</sequence>
<dbReference type="Proteomes" id="UP000239899">
    <property type="component" value="Unassembled WGS sequence"/>
</dbReference>
<dbReference type="PANTHER" id="PTHR23407">
    <property type="entry name" value="ATPASE INHIBITOR/5-FORMYLTETRAHYDROFOLATE CYCLO-LIGASE"/>
    <property type="match status" value="1"/>
</dbReference>
<dbReference type="NCBIfam" id="TIGR02727">
    <property type="entry name" value="MTHFS_bact"/>
    <property type="match status" value="1"/>
</dbReference>
<dbReference type="InterPro" id="IPR037171">
    <property type="entry name" value="NagB/RpiA_transferase-like"/>
</dbReference>
<dbReference type="InterPro" id="IPR024185">
    <property type="entry name" value="FTHF_cligase-like_sf"/>
</dbReference>
<dbReference type="STRING" id="3076.A0A2P6TP35"/>
<dbReference type="GO" id="GO:0030272">
    <property type="term" value="F:5-formyltetrahydrofolate cyclo-ligase activity"/>
    <property type="evidence" value="ECO:0007669"/>
    <property type="project" value="UniProtKB-EC"/>
</dbReference>
<keyword evidence="2 6" id="KW-0547">Nucleotide-binding</keyword>
<dbReference type="GO" id="GO:0009396">
    <property type="term" value="P:folic acid-containing compound biosynthetic process"/>
    <property type="evidence" value="ECO:0007669"/>
    <property type="project" value="TreeGrafter"/>
</dbReference>
<protein>
    <recommendedName>
        <fullName evidence="5 7">5-formyltetrahydrofolate cyclo-ligase</fullName>
        <ecNumber evidence="5 7">6.3.3.2</ecNumber>
    </recommendedName>
</protein>
<dbReference type="GO" id="GO:0005739">
    <property type="term" value="C:mitochondrion"/>
    <property type="evidence" value="ECO:0007669"/>
    <property type="project" value="TreeGrafter"/>
</dbReference>
<dbReference type="InterPro" id="IPR002698">
    <property type="entry name" value="FTHF_cligase"/>
</dbReference>
<evidence type="ECO:0000256" key="6">
    <source>
        <dbReference type="PIRSR" id="PIRSR006806-1"/>
    </source>
</evidence>
<reference evidence="9 10" key="1">
    <citation type="journal article" date="2018" name="Plant J.">
        <title>Genome sequences of Chlorella sorokiniana UTEX 1602 and Micractinium conductrix SAG 241.80: implications to maltose excretion by a green alga.</title>
        <authorList>
            <person name="Arriola M.B."/>
            <person name="Velmurugan N."/>
            <person name="Zhang Y."/>
            <person name="Plunkett M.H."/>
            <person name="Hondzo H."/>
            <person name="Barney B.M."/>
        </authorList>
    </citation>
    <scope>NUCLEOTIDE SEQUENCE [LARGE SCALE GENOMIC DNA]</scope>
    <source>
        <strain evidence="10">UTEX 1602</strain>
    </source>
</reference>
<keyword evidence="3 6" id="KW-0067">ATP-binding</keyword>
<name>A0A2P6TP35_CHLSO</name>
<evidence type="ECO:0000256" key="7">
    <source>
        <dbReference type="RuleBase" id="RU361279"/>
    </source>
</evidence>
<dbReference type="OrthoDB" id="2015992at2759"/>
<dbReference type="EC" id="6.3.3.2" evidence="5 7"/>
<dbReference type="Pfam" id="PF01812">
    <property type="entry name" value="5-FTHF_cyc-lig"/>
    <property type="match status" value="1"/>
</dbReference>
<evidence type="ECO:0000256" key="2">
    <source>
        <dbReference type="ARBA" id="ARBA00022741"/>
    </source>
</evidence>